<evidence type="ECO:0000256" key="3">
    <source>
        <dbReference type="ARBA" id="ARBA00022692"/>
    </source>
</evidence>
<feature type="transmembrane region" description="Helical" evidence="8">
    <location>
        <begin position="418"/>
        <end position="445"/>
    </location>
</feature>
<dbReference type="GO" id="GO:0016491">
    <property type="term" value="F:oxidoreductase activity"/>
    <property type="evidence" value="ECO:0007669"/>
    <property type="project" value="UniProtKB-KW"/>
</dbReference>
<keyword evidence="3 7" id="KW-0812">Transmembrane</keyword>
<dbReference type="InterPro" id="IPR052175">
    <property type="entry name" value="ComplexI-like_HydComp"/>
</dbReference>
<evidence type="ECO:0000256" key="4">
    <source>
        <dbReference type="ARBA" id="ARBA00022989"/>
    </source>
</evidence>
<evidence type="ECO:0000256" key="6">
    <source>
        <dbReference type="ARBA" id="ARBA00023136"/>
    </source>
</evidence>
<comment type="subcellular location">
    <subcellularLocation>
        <location evidence="1">Cell membrane</location>
        <topology evidence="1">Multi-pass membrane protein</topology>
    </subcellularLocation>
    <subcellularLocation>
        <location evidence="7">Membrane</location>
        <topology evidence="7">Multi-pass membrane protein</topology>
    </subcellularLocation>
</comment>
<feature type="transmembrane region" description="Helical" evidence="8">
    <location>
        <begin position="378"/>
        <end position="398"/>
    </location>
</feature>
<feature type="transmembrane region" description="Helical" evidence="8">
    <location>
        <begin position="343"/>
        <end position="366"/>
    </location>
</feature>
<dbReference type="Pfam" id="PF00361">
    <property type="entry name" value="Proton_antipo_M"/>
    <property type="match status" value="1"/>
</dbReference>
<feature type="transmembrane region" description="Helical" evidence="8">
    <location>
        <begin position="123"/>
        <end position="141"/>
    </location>
</feature>
<dbReference type="AlphaFoldDB" id="A0A2W2CAT5"/>
<gene>
    <name evidence="10" type="ORF">DK847_08250</name>
</gene>
<dbReference type="RefSeq" id="WP_111197657.1">
    <property type="nucleotide sequence ID" value="NZ_QKVK01000003.1"/>
</dbReference>
<evidence type="ECO:0000256" key="8">
    <source>
        <dbReference type="SAM" id="Phobius"/>
    </source>
</evidence>
<evidence type="ECO:0000259" key="9">
    <source>
        <dbReference type="Pfam" id="PF00361"/>
    </source>
</evidence>
<keyword evidence="6 8" id="KW-0472">Membrane</keyword>
<dbReference type="GO" id="GO:0005886">
    <property type="term" value="C:plasma membrane"/>
    <property type="evidence" value="ECO:0007669"/>
    <property type="project" value="UniProtKB-SubCell"/>
</dbReference>
<evidence type="ECO:0000256" key="2">
    <source>
        <dbReference type="ARBA" id="ARBA00022475"/>
    </source>
</evidence>
<accession>A0A2W2CAT5</accession>
<dbReference type="PANTHER" id="PTHR42682:SF4">
    <property type="entry name" value="NADH-UBIQUINONE_PLASTOQUINONE"/>
    <property type="match status" value="1"/>
</dbReference>
<name>A0A2W2CAT5_9HYPH</name>
<organism evidence="10 11">
    <name type="scientific">Aestuariivirga litoralis</name>
    <dbReference type="NCBI Taxonomy" id="2650924"/>
    <lineage>
        <taxon>Bacteria</taxon>
        <taxon>Pseudomonadati</taxon>
        <taxon>Pseudomonadota</taxon>
        <taxon>Alphaproteobacteria</taxon>
        <taxon>Hyphomicrobiales</taxon>
        <taxon>Aestuariivirgaceae</taxon>
        <taxon>Aestuariivirga</taxon>
    </lineage>
</organism>
<evidence type="ECO:0000256" key="7">
    <source>
        <dbReference type="RuleBase" id="RU000320"/>
    </source>
</evidence>
<dbReference type="InterPro" id="IPR001750">
    <property type="entry name" value="ND/Mrp_TM"/>
</dbReference>
<feature type="transmembrane region" description="Helical" evidence="8">
    <location>
        <begin position="153"/>
        <end position="174"/>
    </location>
</feature>
<feature type="transmembrane region" description="Helical" evidence="8">
    <location>
        <begin position="255"/>
        <end position="278"/>
    </location>
</feature>
<keyword evidence="2" id="KW-1003">Cell membrane</keyword>
<keyword evidence="5" id="KW-0560">Oxidoreductase</keyword>
<dbReference type="EMBL" id="QKVK01000003">
    <property type="protein sequence ID" value="PZF77303.1"/>
    <property type="molecule type" value="Genomic_DNA"/>
</dbReference>
<evidence type="ECO:0000313" key="10">
    <source>
        <dbReference type="EMBL" id="PZF77303.1"/>
    </source>
</evidence>
<feature type="domain" description="NADH:quinone oxidoreductase/Mrp antiporter transmembrane" evidence="9">
    <location>
        <begin position="116"/>
        <end position="336"/>
    </location>
</feature>
<sequence>MIVTIMAMILLPLAMALLLLSAPLGRLVPRLLGVAPAPALLLLPIAWEGSVSSYTLLGSWTAIVDQAGALLLAASGLLWMIGGFAASQWLKGREGAGRFSLWWLLTLSGSLGVFVAGDVVSFYALYALASLPAYGLIAFGGGEEAQRAGRATLAAALIGEALILAAFVLLTVEAQGQGLAIATVMHALPASPEAGLVITLVVVGFGLKIGLFPLHGWMPMSYAAGPLAAAAVLSGATSKAGLIGLIRFLPLDAPMPVAGGMILAAGLFSAFYGAVLGLTQNNPRSVLAYSSISQLGQMAAVLGAGLAAGVPGAGSIVAFYAVYHVLTKGGLFLMLAAARPPLWQLLLAGVLALGFAGLPLSGGALGKLAFKDVAGSGVTGLLFALAATGSTVLMLHFLRLVKAAPAAAKQEPLPGWAWIAAGLAATLLMWSLFGAVTGVAAGYALKPGVLFELGWPVAAGAAIAWALAAAGTQLPRIEPGDVGARAIAIAEREAPRLARLATRFEIRAHQWQVSTLTLAVVLILWVVLQGWLAPH</sequence>
<reference evidence="11" key="1">
    <citation type="submission" date="2018-06" db="EMBL/GenBank/DDBJ databases">
        <title>Aestuariibacter litoralis strain KCTC 52945T.</title>
        <authorList>
            <person name="Li X."/>
            <person name="Salam N."/>
            <person name="Li J.-L."/>
            <person name="Chen Y.-M."/>
            <person name="Yang Z.-W."/>
            <person name="Zhang L.-Y."/>
            <person name="Han M.-X."/>
            <person name="Xiao M."/>
            <person name="Li W.-J."/>
        </authorList>
    </citation>
    <scope>NUCLEOTIDE SEQUENCE [LARGE SCALE GENOMIC DNA]</scope>
    <source>
        <strain evidence="11">KCTC 52945</strain>
    </source>
</reference>
<dbReference type="Proteomes" id="UP000248795">
    <property type="component" value="Unassembled WGS sequence"/>
</dbReference>
<proteinExistence type="predicted"/>
<evidence type="ECO:0000313" key="11">
    <source>
        <dbReference type="Proteomes" id="UP000248795"/>
    </source>
</evidence>
<feature type="transmembrane region" description="Helical" evidence="8">
    <location>
        <begin position="63"/>
        <end position="87"/>
    </location>
</feature>
<evidence type="ECO:0000256" key="5">
    <source>
        <dbReference type="ARBA" id="ARBA00023002"/>
    </source>
</evidence>
<dbReference type="PANTHER" id="PTHR42682">
    <property type="entry name" value="HYDROGENASE-4 COMPONENT F"/>
    <property type="match status" value="1"/>
</dbReference>
<protein>
    <recommendedName>
        <fullName evidence="9">NADH:quinone oxidoreductase/Mrp antiporter transmembrane domain-containing protein</fullName>
    </recommendedName>
</protein>
<keyword evidence="11" id="KW-1185">Reference proteome</keyword>
<keyword evidence="4 8" id="KW-1133">Transmembrane helix</keyword>
<feature type="transmembrane region" description="Helical" evidence="8">
    <location>
        <begin position="299"/>
        <end position="323"/>
    </location>
</feature>
<feature type="transmembrane region" description="Helical" evidence="8">
    <location>
        <begin position="226"/>
        <end position="249"/>
    </location>
</feature>
<feature type="transmembrane region" description="Helical" evidence="8">
    <location>
        <begin position="513"/>
        <end position="532"/>
    </location>
</feature>
<evidence type="ECO:0000256" key="1">
    <source>
        <dbReference type="ARBA" id="ARBA00004651"/>
    </source>
</evidence>
<comment type="caution">
    <text evidence="10">The sequence shown here is derived from an EMBL/GenBank/DDBJ whole genome shotgun (WGS) entry which is preliminary data.</text>
</comment>
<feature type="transmembrane region" description="Helical" evidence="8">
    <location>
        <begin position="194"/>
        <end position="214"/>
    </location>
</feature>